<organism evidence="8 9">
    <name type="scientific">Candidatus Anaerostipes avistercoris</name>
    <dbReference type="NCBI Taxonomy" id="2838462"/>
    <lineage>
        <taxon>Bacteria</taxon>
        <taxon>Bacillati</taxon>
        <taxon>Bacillota</taxon>
        <taxon>Clostridia</taxon>
        <taxon>Lachnospirales</taxon>
        <taxon>Lachnospiraceae</taxon>
        <taxon>Anaerostipes</taxon>
    </lineage>
</organism>
<dbReference type="EMBL" id="DWWD01000011">
    <property type="protein sequence ID" value="HJC49348.1"/>
    <property type="molecule type" value="Genomic_DNA"/>
</dbReference>
<keyword evidence="6" id="KW-0812">Transmembrane</keyword>
<evidence type="ECO:0000313" key="9">
    <source>
        <dbReference type="Proteomes" id="UP000823904"/>
    </source>
</evidence>
<evidence type="ECO:0000313" key="8">
    <source>
        <dbReference type="EMBL" id="HJC49348.1"/>
    </source>
</evidence>
<feature type="compositionally biased region" description="Basic and acidic residues" evidence="5">
    <location>
        <begin position="55"/>
        <end position="66"/>
    </location>
</feature>
<feature type="region of interest" description="Disordered" evidence="5">
    <location>
        <begin position="55"/>
        <end position="139"/>
    </location>
</feature>
<dbReference type="Gene3D" id="3.90.1720.10">
    <property type="entry name" value="endopeptidase domain like (from Nostoc punctiforme)"/>
    <property type="match status" value="1"/>
</dbReference>
<evidence type="ECO:0000256" key="4">
    <source>
        <dbReference type="ARBA" id="ARBA00022807"/>
    </source>
</evidence>
<dbReference type="InterPro" id="IPR000064">
    <property type="entry name" value="NLP_P60_dom"/>
</dbReference>
<dbReference type="AlphaFoldDB" id="A0A9D2T6Z8"/>
<feature type="compositionally biased region" description="Basic and acidic residues" evidence="5">
    <location>
        <begin position="74"/>
        <end position="85"/>
    </location>
</feature>
<dbReference type="NCBIfam" id="NF045974">
    <property type="entry name" value="conju_CD1108"/>
    <property type="match status" value="1"/>
</dbReference>
<protein>
    <submittedName>
        <fullName evidence="8">C40 family peptidase</fullName>
    </submittedName>
</protein>
<feature type="compositionally biased region" description="Polar residues" evidence="5">
    <location>
        <begin position="126"/>
        <end position="137"/>
    </location>
</feature>
<keyword evidence="3" id="KW-0378">Hydrolase</keyword>
<evidence type="ECO:0000256" key="6">
    <source>
        <dbReference type="SAM" id="Phobius"/>
    </source>
</evidence>
<dbReference type="GO" id="GO:0006508">
    <property type="term" value="P:proteolysis"/>
    <property type="evidence" value="ECO:0007669"/>
    <property type="project" value="UniProtKB-KW"/>
</dbReference>
<dbReference type="SUPFAM" id="SSF54001">
    <property type="entry name" value="Cysteine proteinases"/>
    <property type="match status" value="1"/>
</dbReference>
<dbReference type="GO" id="GO:0008234">
    <property type="term" value="F:cysteine-type peptidase activity"/>
    <property type="evidence" value="ECO:0007669"/>
    <property type="project" value="UniProtKB-KW"/>
</dbReference>
<feature type="domain" description="NlpC/P60" evidence="7">
    <location>
        <begin position="680"/>
        <end position="805"/>
    </location>
</feature>
<dbReference type="PROSITE" id="PS51935">
    <property type="entry name" value="NLPC_P60"/>
    <property type="match status" value="1"/>
</dbReference>
<name>A0A9D2T6Z8_9FIRM</name>
<evidence type="ECO:0000259" key="7">
    <source>
        <dbReference type="PROSITE" id="PS51935"/>
    </source>
</evidence>
<dbReference type="Pfam" id="PF00877">
    <property type="entry name" value="NLPC_P60"/>
    <property type="match status" value="1"/>
</dbReference>
<keyword evidence="6" id="KW-0472">Membrane</keyword>
<comment type="caution">
    <text evidence="8">The sequence shown here is derived from an EMBL/GenBank/DDBJ whole genome shotgun (WGS) entry which is preliminary data.</text>
</comment>
<dbReference type="Proteomes" id="UP000823904">
    <property type="component" value="Unassembled WGS sequence"/>
</dbReference>
<dbReference type="PANTHER" id="PTHR47053:SF1">
    <property type="entry name" value="MUREIN DD-ENDOPEPTIDASE MEPH-RELATED"/>
    <property type="match status" value="1"/>
</dbReference>
<keyword evidence="2" id="KW-0645">Protease</keyword>
<evidence type="ECO:0000256" key="3">
    <source>
        <dbReference type="ARBA" id="ARBA00022801"/>
    </source>
</evidence>
<dbReference type="PANTHER" id="PTHR47053">
    <property type="entry name" value="MUREIN DD-ENDOPEPTIDASE MEPH-RELATED"/>
    <property type="match status" value="1"/>
</dbReference>
<dbReference type="CDD" id="cd14667">
    <property type="entry name" value="3D_containing_proteins"/>
    <property type="match status" value="1"/>
</dbReference>
<feature type="region of interest" description="Disordered" evidence="5">
    <location>
        <begin position="1"/>
        <end position="41"/>
    </location>
</feature>
<feature type="compositionally biased region" description="Basic and acidic residues" evidence="5">
    <location>
        <begin position="1"/>
        <end position="27"/>
    </location>
</feature>
<evidence type="ECO:0000256" key="2">
    <source>
        <dbReference type="ARBA" id="ARBA00022670"/>
    </source>
</evidence>
<gene>
    <name evidence="8" type="ORF">H9754_01990</name>
</gene>
<proteinExistence type="inferred from homology"/>
<accession>A0A9D2T6Z8</accession>
<dbReference type="InterPro" id="IPR051202">
    <property type="entry name" value="Peptidase_C40"/>
</dbReference>
<keyword evidence="6" id="KW-1133">Transmembrane helix</keyword>
<evidence type="ECO:0000256" key="5">
    <source>
        <dbReference type="SAM" id="MobiDB-lite"/>
    </source>
</evidence>
<dbReference type="InterPro" id="IPR059180">
    <property type="entry name" value="3D_YorM"/>
</dbReference>
<keyword evidence="4" id="KW-0788">Thiol protease</keyword>
<reference evidence="8" key="1">
    <citation type="journal article" date="2021" name="PeerJ">
        <title>Extensive microbial diversity within the chicken gut microbiome revealed by metagenomics and culture.</title>
        <authorList>
            <person name="Gilroy R."/>
            <person name="Ravi A."/>
            <person name="Getino M."/>
            <person name="Pursley I."/>
            <person name="Horton D.L."/>
            <person name="Alikhan N.F."/>
            <person name="Baker D."/>
            <person name="Gharbi K."/>
            <person name="Hall N."/>
            <person name="Watson M."/>
            <person name="Adriaenssens E.M."/>
            <person name="Foster-Nyarko E."/>
            <person name="Jarju S."/>
            <person name="Secka A."/>
            <person name="Antonio M."/>
            <person name="Oren A."/>
            <person name="Chaudhuri R.R."/>
            <person name="La Ragione R."/>
            <person name="Hildebrand F."/>
            <person name="Pallen M.J."/>
        </authorList>
    </citation>
    <scope>NUCLEOTIDE SEQUENCE</scope>
    <source>
        <strain evidence="8">ChiSjej3B21-8574</strain>
    </source>
</reference>
<reference evidence="8" key="2">
    <citation type="submission" date="2021-04" db="EMBL/GenBank/DDBJ databases">
        <authorList>
            <person name="Gilroy R."/>
        </authorList>
    </citation>
    <scope>NUCLEOTIDE SEQUENCE</scope>
    <source>
        <strain evidence="8">ChiSjej3B21-8574</strain>
    </source>
</reference>
<evidence type="ECO:0000256" key="1">
    <source>
        <dbReference type="ARBA" id="ARBA00007074"/>
    </source>
</evidence>
<sequence length="806" mass="89126">MQEHEYKARDKTVRKMSRDGLTEENLRSGETAFVSQREREERILSKQEEKICFSRLEKVPERSEKKGKIRKHQPKESLSDFRDPETGGTDLTLSAEENRMESTETGTAGNGETGSVGTESIREQSFRSANIREQPSGASALLESAAESSHLRKKKLVQEYARKEKGKTEDTSRVEGFHEEIKGKIKREQIQKEQKKAGRLSFGDEDNGMVRGAGVGISKKAISAAAGSAAVYVHGKTHETEQENAAVEGGHRAELMTENALRYALHRTNRGLHKRDIRLQESGSLNMGKSRLLYETAKESEGKIAEQTKQGILRKFWQKRQYKNAYQAAKKGEKTAAQTAKATQTFASKAKSAASVVFGKSKGILGIVAVVVLIFVMIASLLASCGASLQGAASATITSTTYSSTDEDIYAVEDAYSELEAALNEQINSMESRHPGYDEYRYQIDEISHNPYHLISYFSAKYGEFTYEQVRDEIEEIFHSQYSIVTESIRETVTETKMVRVGESLGQVVTSGYCSCSICCGQWAGGPTASGVYPTANHTIAVDASNPFVPIGTKVIMNGVEYVVEDTGAFARYGVQFDVYYDNHASASAHGHQTWEAYLADDNGNHEVEVTTTQEVNRLNVTLTNSGLDAVLRQRMDENEEGRYDLYNGTYGNRDYLFDTTTLPGGGEFGYEIPAEALTDQKFANMIREAEKYLGYPYVWGGASPSTSFDCSGFVSWVINNCGNGWNIGRQTADGLMGYCSRVSPSEAKPGDLIFFQGTYDTPGASHVGIYVGDNMMIHCGNPIQYTSIASSYWQEHFLAFGRIHG</sequence>
<dbReference type="InterPro" id="IPR038765">
    <property type="entry name" value="Papain-like_cys_pep_sf"/>
</dbReference>
<comment type="similarity">
    <text evidence="1">Belongs to the peptidase C40 family.</text>
</comment>
<feature type="transmembrane region" description="Helical" evidence="6">
    <location>
        <begin position="364"/>
        <end position="383"/>
    </location>
</feature>